<comment type="caution">
    <text evidence="1">The sequence shown here is derived from an EMBL/GenBank/DDBJ whole genome shotgun (WGS) entry which is preliminary data.</text>
</comment>
<evidence type="ECO:0000313" key="1">
    <source>
        <dbReference type="EMBL" id="KPM30416.1"/>
    </source>
</evidence>
<dbReference type="EMBL" id="LDJX01000009">
    <property type="protein sequence ID" value="KPM30416.1"/>
    <property type="molecule type" value="Genomic_DNA"/>
</dbReference>
<dbReference type="Proteomes" id="UP000050280">
    <property type="component" value="Unassembled WGS sequence"/>
</dbReference>
<evidence type="ECO:0000313" key="2">
    <source>
        <dbReference type="Proteomes" id="UP000050280"/>
    </source>
</evidence>
<keyword evidence="2" id="KW-1185">Reference proteome</keyword>
<dbReference type="AlphaFoldDB" id="A0A0P7ARF6"/>
<proteinExistence type="predicted"/>
<accession>A0A0P7ARF6</accession>
<reference evidence="1 2" key="1">
    <citation type="submission" date="2015-09" db="EMBL/GenBank/DDBJ databases">
        <title>Genome sequence of the marine flavobacterium Croceitalea dokdonensis DOKDO 023 that contains proton- and sodium-pumping rhodopsins.</title>
        <authorList>
            <person name="Kwon S.-K."/>
            <person name="Lee H.K."/>
            <person name="Kwak M.-J."/>
            <person name="Kim J.F."/>
        </authorList>
    </citation>
    <scope>NUCLEOTIDE SEQUENCE [LARGE SCALE GENOMIC DNA]</scope>
    <source>
        <strain evidence="1 2">DOKDO 023</strain>
    </source>
</reference>
<name>A0A0P7ARF6_9FLAO</name>
<sequence>MNRLIIYLDHWLPNGSSRLPSNLDVPPYPESSGHWFT</sequence>
<gene>
    <name evidence="1" type="ORF">I595_3437</name>
</gene>
<protein>
    <submittedName>
        <fullName evidence="1">Uncharacterized protein</fullName>
    </submittedName>
</protein>
<organism evidence="1 2">
    <name type="scientific">Croceitalea dokdonensis DOKDO 023</name>
    <dbReference type="NCBI Taxonomy" id="1300341"/>
    <lineage>
        <taxon>Bacteria</taxon>
        <taxon>Pseudomonadati</taxon>
        <taxon>Bacteroidota</taxon>
        <taxon>Flavobacteriia</taxon>
        <taxon>Flavobacteriales</taxon>
        <taxon>Flavobacteriaceae</taxon>
        <taxon>Croceitalea</taxon>
    </lineage>
</organism>